<protein>
    <submittedName>
        <fullName evidence="2">Uncharacterized protein</fullName>
    </submittedName>
</protein>
<evidence type="ECO:0000256" key="1">
    <source>
        <dbReference type="SAM" id="Phobius"/>
    </source>
</evidence>
<keyword evidence="1" id="KW-1133">Transmembrane helix</keyword>
<comment type="caution">
    <text evidence="2">The sequence shown here is derived from an EMBL/GenBank/DDBJ whole genome shotgun (WGS) entry which is preliminary data.</text>
</comment>
<dbReference type="Proteomes" id="UP001595833">
    <property type="component" value="Unassembled WGS sequence"/>
</dbReference>
<feature type="transmembrane region" description="Helical" evidence="1">
    <location>
        <begin position="12"/>
        <end position="40"/>
    </location>
</feature>
<dbReference type="EMBL" id="JBHSJB010000006">
    <property type="protein sequence ID" value="MFC5053469.1"/>
    <property type="molecule type" value="Genomic_DNA"/>
</dbReference>
<proteinExistence type="predicted"/>
<accession>A0ABV9XVJ2</accession>
<evidence type="ECO:0000313" key="2">
    <source>
        <dbReference type="EMBL" id="MFC5053469.1"/>
    </source>
</evidence>
<name>A0ABV9XVJ2_9PSEU</name>
<sequence>MNAPLDLVGAAPFAGLVLFAVLRWGAAVVLTLIAGVIAVLTRDQERGARALEVLRLVHRPSAAPRRRPPPRRSRS</sequence>
<keyword evidence="1" id="KW-0812">Transmembrane</keyword>
<keyword evidence="3" id="KW-1185">Reference proteome</keyword>
<keyword evidence="1" id="KW-0472">Membrane</keyword>
<dbReference type="RefSeq" id="WP_344039415.1">
    <property type="nucleotide sequence ID" value="NZ_BAAAKE010000016.1"/>
</dbReference>
<gene>
    <name evidence="2" type="ORF">ACFPFM_06825</name>
</gene>
<reference evidence="3" key="1">
    <citation type="journal article" date="2019" name="Int. J. Syst. Evol. Microbiol.">
        <title>The Global Catalogue of Microorganisms (GCM) 10K type strain sequencing project: providing services to taxonomists for standard genome sequencing and annotation.</title>
        <authorList>
            <consortium name="The Broad Institute Genomics Platform"/>
            <consortium name="The Broad Institute Genome Sequencing Center for Infectious Disease"/>
            <person name="Wu L."/>
            <person name="Ma J."/>
        </authorList>
    </citation>
    <scope>NUCLEOTIDE SEQUENCE [LARGE SCALE GENOMIC DNA]</scope>
    <source>
        <strain evidence="3">KCTC 12848</strain>
    </source>
</reference>
<evidence type="ECO:0000313" key="3">
    <source>
        <dbReference type="Proteomes" id="UP001595833"/>
    </source>
</evidence>
<organism evidence="2 3">
    <name type="scientific">Saccharothrix xinjiangensis</name>
    <dbReference type="NCBI Taxonomy" id="204798"/>
    <lineage>
        <taxon>Bacteria</taxon>
        <taxon>Bacillati</taxon>
        <taxon>Actinomycetota</taxon>
        <taxon>Actinomycetes</taxon>
        <taxon>Pseudonocardiales</taxon>
        <taxon>Pseudonocardiaceae</taxon>
        <taxon>Saccharothrix</taxon>
    </lineage>
</organism>